<dbReference type="PANTHER" id="PTHR23077">
    <property type="entry name" value="AAA-FAMILY ATPASE"/>
    <property type="match status" value="1"/>
</dbReference>
<dbReference type="SMART" id="SM00382">
    <property type="entry name" value="AAA"/>
    <property type="match status" value="2"/>
</dbReference>
<dbReference type="OrthoDB" id="27435at2759"/>
<dbReference type="Pfam" id="PF17862">
    <property type="entry name" value="AAA_lid_3"/>
    <property type="match status" value="1"/>
</dbReference>
<evidence type="ECO:0000256" key="2">
    <source>
        <dbReference type="ARBA" id="ARBA00006914"/>
    </source>
</evidence>
<dbReference type="InterPro" id="IPR003960">
    <property type="entry name" value="ATPase_AAA_CS"/>
</dbReference>
<keyword evidence="9" id="KW-1185">Reference proteome</keyword>
<sequence length="739" mass="82393">MSRLVQRVHHFVVVNLLNKDNQDADKGTTNKNKLPTFNTVYDAIKQSRDSLSREKKKNLEEAIEQVLDSLKREVRENEESDEPMEEAGPSTNEDLSILNRKMTRHWDVTPAAMPAAPTTRGSEGRSTKKRRISPERETVNDAVAKKVPKPSKYGPDKIPPGSVMVAGMRATMQELYRDVFARVSMAQDLACFGERPLGILISGPPGTGKQSLVRALSCRTNIPIISLGRYLSETRSPEKVSKIFNDVLDEAKKIAPCVVLIDHLDEYMAKSGSNHSEFDHEVRSQLKLSLRRLREWESEGSHVVIVCTTSKLELIDTTLRRPDYLGQTISVKVPDTQAREQIFGLLTRDLKVPSEVDFKTLALRTHGFVGDDIRAVVLAANRKASDRFVENEEARARSVIGKKDTETPMEIWDRDYEDVGLLDDFTKHPSYTKATGGQVSLKDFIDAIAEHTPYMRREGFSAVPETTWSEVGALEDVRAAFRVSIIRRIKEPNLFRQFGKQKAAGILLFGPPGCGKTLVAKAVANEAQASFILVKGPELLNKYVGESERAVRELFQRAKSCAPSIIFFDEMDSLVPKRENTTTEAGARVVNALLAELDGAGDRGEVYVIGTSNRPDMIDPAILRPGRLEKKLFIDLPTEDERVDILRTIVKNGITGDEVEGDGAVDIEAIARDKRCAGFSGADLYGLFQNAIEACILRYHEGDAALSHEDWEAALRKTKPSVHNAEAYRKIANKMHQQD</sequence>
<dbReference type="Gene3D" id="3.40.50.300">
    <property type="entry name" value="P-loop containing nucleotide triphosphate hydrolases"/>
    <property type="match status" value="2"/>
</dbReference>
<dbReference type="AlphaFoldDB" id="A0A1Q8S1N2"/>
<gene>
    <name evidence="8" type="ORF">CCHL11_04762</name>
</gene>
<evidence type="ECO:0000256" key="5">
    <source>
        <dbReference type="ARBA" id="ARBA00022840"/>
    </source>
</evidence>
<keyword evidence="3" id="KW-0963">Cytoplasm</keyword>
<dbReference type="GO" id="GO:0005737">
    <property type="term" value="C:cytoplasm"/>
    <property type="evidence" value="ECO:0007669"/>
    <property type="project" value="UniProtKB-SubCell"/>
</dbReference>
<dbReference type="SUPFAM" id="SSF52540">
    <property type="entry name" value="P-loop containing nucleoside triphosphate hydrolases"/>
    <property type="match status" value="2"/>
</dbReference>
<evidence type="ECO:0000313" key="9">
    <source>
        <dbReference type="Proteomes" id="UP000186583"/>
    </source>
</evidence>
<proteinExistence type="inferred from homology"/>
<name>A0A1Q8S1N2_9PEZI</name>
<dbReference type="Proteomes" id="UP000186583">
    <property type="component" value="Unassembled WGS sequence"/>
</dbReference>
<reference evidence="8 9" key="1">
    <citation type="submission" date="2016-11" db="EMBL/GenBank/DDBJ databases">
        <title>Draft Genome Assembly of Colletotrichum chlorophyti a pathogen of herbaceous plants.</title>
        <authorList>
            <person name="Gan P."/>
            <person name="Narusaka M."/>
            <person name="Tsushima A."/>
            <person name="Narusaka Y."/>
            <person name="Takano Y."/>
            <person name="Shirasu K."/>
        </authorList>
    </citation>
    <scope>NUCLEOTIDE SEQUENCE [LARGE SCALE GENOMIC DNA]</scope>
    <source>
        <strain evidence="8 9">NTL11</strain>
    </source>
</reference>
<dbReference type="STRING" id="708187.A0A1Q8S1N2"/>
<accession>A0A1Q8S1N2</accession>
<evidence type="ECO:0000256" key="6">
    <source>
        <dbReference type="SAM" id="MobiDB-lite"/>
    </source>
</evidence>
<dbReference type="InterPro" id="IPR041569">
    <property type="entry name" value="AAA_lid_3"/>
</dbReference>
<dbReference type="GO" id="GO:0005524">
    <property type="term" value="F:ATP binding"/>
    <property type="evidence" value="ECO:0007669"/>
    <property type="project" value="UniProtKB-KW"/>
</dbReference>
<evidence type="ECO:0000313" key="8">
    <source>
        <dbReference type="EMBL" id="OLN95345.1"/>
    </source>
</evidence>
<dbReference type="GO" id="GO:0003723">
    <property type="term" value="F:RNA binding"/>
    <property type="evidence" value="ECO:0007669"/>
    <property type="project" value="TreeGrafter"/>
</dbReference>
<keyword evidence="5" id="KW-0067">ATP-binding</keyword>
<dbReference type="GO" id="GO:0016887">
    <property type="term" value="F:ATP hydrolysis activity"/>
    <property type="evidence" value="ECO:0007669"/>
    <property type="project" value="InterPro"/>
</dbReference>
<feature type="region of interest" description="Disordered" evidence="6">
    <location>
        <begin position="112"/>
        <end position="158"/>
    </location>
</feature>
<organism evidence="8 9">
    <name type="scientific">Colletotrichum chlorophyti</name>
    <dbReference type="NCBI Taxonomy" id="708187"/>
    <lineage>
        <taxon>Eukaryota</taxon>
        <taxon>Fungi</taxon>
        <taxon>Dikarya</taxon>
        <taxon>Ascomycota</taxon>
        <taxon>Pezizomycotina</taxon>
        <taxon>Sordariomycetes</taxon>
        <taxon>Hypocreomycetidae</taxon>
        <taxon>Glomerellales</taxon>
        <taxon>Glomerellaceae</taxon>
        <taxon>Colletotrichum</taxon>
    </lineage>
</organism>
<dbReference type="InterPro" id="IPR050168">
    <property type="entry name" value="AAA_ATPase_domain"/>
</dbReference>
<protein>
    <submittedName>
        <fullName evidence="8">Putative AAA domain-containing protein C16E9.10c</fullName>
    </submittedName>
</protein>
<dbReference type="PANTHER" id="PTHR23077:SF171">
    <property type="entry name" value="NUCLEAR VALOSIN-CONTAINING PROTEIN-LIKE"/>
    <property type="match status" value="1"/>
</dbReference>
<dbReference type="Pfam" id="PF00004">
    <property type="entry name" value="AAA"/>
    <property type="match status" value="2"/>
</dbReference>
<dbReference type="EMBL" id="MPGH01000037">
    <property type="protein sequence ID" value="OLN95345.1"/>
    <property type="molecule type" value="Genomic_DNA"/>
</dbReference>
<keyword evidence="4" id="KW-0547">Nucleotide-binding</keyword>
<evidence type="ECO:0000259" key="7">
    <source>
        <dbReference type="SMART" id="SM00382"/>
    </source>
</evidence>
<dbReference type="PROSITE" id="PS00674">
    <property type="entry name" value="AAA"/>
    <property type="match status" value="1"/>
</dbReference>
<dbReference type="FunFam" id="3.40.50.300:FF:000567">
    <property type="entry name" value="ATPase, AAA family protein"/>
    <property type="match status" value="1"/>
</dbReference>
<comment type="caution">
    <text evidence="8">The sequence shown here is derived from an EMBL/GenBank/DDBJ whole genome shotgun (WGS) entry which is preliminary data.</text>
</comment>
<evidence type="ECO:0000256" key="3">
    <source>
        <dbReference type="ARBA" id="ARBA00022490"/>
    </source>
</evidence>
<feature type="compositionally biased region" description="Basic and acidic residues" evidence="6">
    <location>
        <begin position="122"/>
        <end position="139"/>
    </location>
</feature>
<dbReference type="InterPro" id="IPR003593">
    <property type="entry name" value="AAA+_ATPase"/>
</dbReference>
<comment type="similarity">
    <text evidence="2">Belongs to the AAA ATPase family.</text>
</comment>
<dbReference type="GO" id="GO:1990275">
    <property type="term" value="F:preribosome binding"/>
    <property type="evidence" value="ECO:0007669"/>
    <property type="project" value="TreeGrafter"/>
</dbReference>
<feature type="region of interest" description="Disordered" evidence="6">
    <location>
        <begin position="71"/>
        <end position="92"/>
    </location>
</feature>
<evidence type="ECO:0000256" key="4">
    <source>
        <dbReference type="ARBA" id="ARBA00022741"/>
    </source>
</evidence>
<comment type="subcellular location">
    <subcellularLocation>
        <location evidence="1">Cytoplasm</location>
    </subcellularLocation>
</comment>
<feature type="domain" description="AAA+ ATPase" evidence="7">
    <location>
        <begin position="195"/>
        <end position="335"/>
    </location>
</feature>
<feature type="domain" description="AAA+ ATPase" evidence="7">
    <location>
        <begin position="502"/>
        <end position="638"/>
    </location>
</feature>
<dbReference type="InterPro" id="IPR027417">
    <property type="entry name" value="P-loop_NTPase"/>
</dbReference>
<dbReference type="Gene3D" id="1.10.8.60">
    <property type="match status" value="2"/>
</dbReference>
<dbReference type="GO" id="GO:0042254">
    <property type="term" value="P:ribosome biogenesis"/>
    <property type="evidence" value="ECO:0007669"/>
    <property type="project" value="TreeGrafter"/>
</dbReference>
<dbReference type="InterPro" id="IPR003959">
    <property type="entry name" value="ATPase_AAA_core"/>
</dbReference>
<evidence type="ECO:0000256" key="1">
    <source>
        <dbReference type="ARBA" id="ARBA00004496"/>
    </source>
</evidence>
<dbReference type="GO" id="GO:0005634">
    <property type="term" value="C:nucleus"/>
    <property type="evidence" value="ECO:0007669"/>
    <property type="project" value="TreeGrafter"/>
</dbReference>